<organism evidence="6 7">
    <name type="scientific">Terrisporobacter muris</name>
    <dbReference type="NCBI Taxonomy" id="2963284"/>
    <lineage>
        <taxon>Bacteria</taxon>
        <taxon>Bacillati</taxon>
        <taxon>Bacillota</taxon>
        <taxon>Clostridia</taxon>
        <taxon>Peptostreptococcales</taxon>
        <taxon>Peptostreptococcaceae</taxon>
        <taxon>Terrisporobacter</taxon>
    </lineage>
</organism>
<dbReference type="GO" id="GO:0016887">
    <property type="term" value="F:ATP hydrolysis activity"/>
    <property type="evidence" value="ECO:0007669"/>
    <property type="project" value="InterPro"/>
</dbReference>
<proteinExistence type="inferred from homology"/>
<evidence type="ECO:0000313" key="7">
    <source>
        <dbReference type="Proteomes" id="UP001140817"/>
    </source>
</evidence>
<dbReference type="SMART" id="SM00382">
    <property type="entry name" value="AAA"/>
    <property type="match status" value="1"/>
</dbReference>
<dbReference type="PROSITE" id="PS00211">
    <property type="entry name" value="ABC_TRANSPORTER_1"/>
    <property type="match status" value="1"/>
</dbReference>
<dbReference type="InterPro" id="IPR003439">
    <property type="entry name" value="ABC_transporter-like_ATP-bd"/>
</dbReference>
<dbReference type="GO" id="GO:0005524">
    <property type="term" value="F:ATP binding"/>
    <property type="evidence" value="ECO:0007669"/>
    <property type="project" value="UniProtKB-KW"/>
</dbReference>
<comment type="similarity">
    <text evidence="1">Belongs to the ABC transporter superfamily.</text>
</comment>
<gene>
    <name evidence="6" type="ORF">NSA58_02945</name>
</gene>
<dbReference type="EMBL" id="JANKBY010000018">
    <property type="protein sequence ID" value="MCR1821735.1"/>
    <property type="molecule type" value="Genomic_DNA"/>
</dbReference>
<dbReference type="GO" id="GO:0140359">
    <property type="term" value="F:ABC-type transporter activity"/>
    <property type="evidence" value="ECO:0007669"/>
    <property type="project" value="InterPro"/>
</dbReference>
<dbReference type="InterPro" id="IPR050683">
    <property type="entry name" value="Bact_Polysacc_Export_ATP-bd"/>
</dbReference>
<dbReference type="InterPro" id="IPR003593">
    <property type="entry name" value="AAA+_ATPase"/>
</dbReference>
<evidence type="ECO:0000313" key="6">
    <source>
        <dbReference type="EMBL" id="MCR1821735.1"/>
    </source>
</evidence>
<dbReference type="SUPFAM" id="SSF52540">
    <property type="entry name" value="P-loop containing nucleoside triphosphate hydrolases"/>
    <property type="match status" value="1"/>
</dbReference>
<keyword evidence="2" id="KW-0813">Transport</keyword>
<name>A0A9X2M886_9FIRM</name>
<dbReference type="Pfam" id="PF00005">
    <property type="entry name" value="ABC_tran"/>
    <property type="match status" value="1"/>
</dbReference>
<protein>
    <submittedName>
        <fullName evidence="6">Polysaccharide ABC transporter ATP-binding protein</fullName>
    </submittedName>
</protein>
<evidence type="ECO:0000259" key="5">
    <source>
        <dbReference type="PROSITE" id="PS50893"/>
    </source>
</evidence>
<evidence type="ECO:0000256" key="3">
    <source>
        <dbReference type="ARBA" id="ARBA00022741"/>
    </source>
</evidence>
<comment type="caution">
    <text evidence="6">The sequence shown here is derived from an EMBL/GenBank/DDBJ whole genome shotgun (WGS) entry which is preliminary data.</text>
</comment>
<dbReference type="InterPro" id="IPR015860">
    <property type="entry name" value="ABC_transpr_TagH-like"/>
</dbReference>
<feature type="domain" description="ABC transporter" evidence="5">
    <location>
        <begin position="36"/>
        <end position="264"/>
    </location>
</feature>
<dbReference type="PANTHER" id="PTHR46743:SF2">
    <property type="entry name" value="TEICHOIC ACIDS EXPORT ATP-BINDING PROTEIN TAGH"/>
    <property type="match status" value="1"/>
</dbReference>
<evidence type="ECO:0000256" key="1">
    <source>
        <dbReference type="ARBA" id="ARBA00005417"/>
    </source>
</evidence>
<dbReference type="InterPro" id="IPR017871">
    <property type="entry name" value="ABC_transporter-like_CS"/>
</dbReference>
<accession>A0A9X2M886</accession>
<evidence type="ECO:0000256" key="2">
    <source>
        <dbReference type="ARBA" id="ARBA00022448"/>
    </source>
</evidence>
<dbReference type="PANTHER" id="PTHR46743">
    <property type="entry name" value="TEICHOIC ACIDS EXPORT ATP-BINDING PROTEIN TAGH"/>
    <property type="match status" value="1"/>
</dbReference>
<dbReference type="Gene3D" id="2.70.50.60">
    <property type="entry name" value="abc- transporter (atp binding component) like domain"/>
    <property type="match status" value="1"/>
</dbReference>
<dbReference type="GO" id="GO:0016020">
    <property type="term" value="C:membrane"/>
    <property type="evidence" value="ECO:0007669"/>
    <property type="project" value="InterPro"/>
</dbReference>
<dbReference type="Proteomes" id="UP001140817">
    <property type="component" value="Unassembled WGS sequence"/>
</dbReference>
<keyword evidence="7" id="KW-1185">Reference proteome</keyword>
<reference evidence="6" key="1">
    <citation type="submission" date="2022-07" db="EMBL/GenBank/DDBJ databases">
        <title>Enhanced cultured diversity of the mouse gut microbiota enables custom-made synthetic communities.</title>
        <authorList>
            <person name="Afrizal A."/>
        </authorList>
    </citation>
    <scope>NUCLEOTIDE SEQUENCE</scope>
    <source>
        <strain evidence="6">DSM 29186</strain>
    </source>
</reference>
<dbReference type="Gene3D" id="3.40.50.300">
    <property type="entry name" value="P-loop containing nucleotide triphosphate hydrolases"/>
    <property type="match status" value="1"/>
</dbReference>
<dbReference type="PROSITE" id="PS50893">
    <property type="entry name" value="ABC_TRANSPORTER_2"/>
    <property type="match status" value="1"/>
</dbReference>
<keyword evidence="4 6" id="KW-0067">ATP-binding</keyword>
<dbReference type="AlphaFoldDB" id="A0A9X2M886"/>
<dbReference type="CDD" id="cd03220">
    <property type="entry name" value="ABC_KpsT_Wzt"/>
    <property type="match status" value="1"/>
</dbReference>
<sequence length="440" mass="49745">MSEVVIKIEDLHKKYRLGAIGGGTLTADLQSWWAKVRGKEDPNTKIGAKTYGKNETFMALNGVDLQINKGDTIGIIGGNGAGKSTLLKILSRVTAPTKGSLKIKGRISSLLEVGTGFHPELTGRENVYLSGAILGMSKEEVDSKIEDIIEFSECRKFIDTPVKRYSSGMFVKLAFSVAAHLDSEILIMDEVLAVGDMKFQKKCINKMLDVAHSGRTILYVSHNMQTIEQLCNRVVVLDKGTVKYDGNVETGISIYLNNKCEGSSMYNNLFKKEREGYLPKEPQAKFNYLELLDKDNNIFVDGEKLRCNINWKNYDDIHDVQLRFEIRTIDDTPIAASVCSKKFSCYKDTETTYEVELDISRLVTGKYQLLVVLCEIGELGGYRDFDGVYPACVFEVVNSKLNDYVFEWNRKQWGHIQLKDLDMIEVETYETREKSLVNYR</sequence>
<keyword evidence="3" id="KW-0547">Nucleotide-binding</keyword>
<evidence type="ECO:0000256" key="4">
    <source>
        <dbReference type="ARBA" id="ARBA00022840"/>
    </source>
</evidence>
<dbReference type="RefSeq" id="WP_257560048.1">
    <property type="nucleotide sequence ID" value="NZ_JANKBY010000018.1"/>
</dbReference>
<dbReference type="InterPro" id="IPR027417">
    <property type="entry name" value="P-loop_NTPase"/>
</dbReference>